<dbReference type="EMBL" id="JBAWTH010000001">
    <property type="protein sequence ID" value="KAL2293265.1"/>
    <property type="molecule type" value="Genomic_DNA"/>
</dbReference>
<dbReference type="Proteomes" id="UP001600888">
    <property type="component" value="Unassembled WGS sequence"/>
</dbReference>
<evidence type="ECO:0000313" key="3">
    <source>
        <dbReference type="EMBL" id="KAL2293265.1"/>
    </source>
</evidence>
<dbReference type="PANTHER" id="PTHR47784:SF5">
    <property type="entry name" value="STEROL UPTAKE CONTROL PROTEIN 2"/>
    <property type="match status" value="1"/>
</dbReference>
<gene>
    <name evidence="3" type="ORF">FJTKL_05211</name>
</gene>
<organism evidence="3 4">
    <name type="scientific">Diaporthe vaccinii</name>
    <dbReference type="NCBI Taxonomy" id="105482"/>
    <lineage>
        <taxon>Eukaryota</taxon>
        <taxon>Fungi</taxon>
        <taxon>Dikarya</taxon>
        <taxon>Ascomycota</taxon>
        <taxon>Pezizomycotina</taxon>
        <taxon>Sordariomycetes</taxon>
        <taxon>Sordariomycetidae</taxon>
        <taxon>Diaporthales</taxon>
        <taxon>Diaporthaceae</taxon>
        <taxon>Diaporthe</taxon>
        <taxon>Diaporthe eres species complex</taxon>
    </lineage>
</organism>
<dbReference type="InterPro" id="IPR001138">
    <property type="entry name" value="Zn2Cys6_DnaBD"/>
</dbReference>
<name>A0ABR4FEZ2_9PEZI</name>
<sequence length="372" mass="41999">MGRQRKPHRKSHEGCEQCKDRHIKCNEVHPQCRNCERYSLACSFSSPSLTRTPLNEDSLADLELLEFWHRHPVTADYSDGARDFQYDFVRLGISHHYLLNSILALAALQLCDQDRSRSRWYIRATAHQHAALTRAGPHLQHLDECQQEALLGFAAFTTLYAVAEPILRPVRREGEPAGFDPVAELIHAIKLGRSTTAFVQNNLVSQPWEDSMVVSKFIPIRREPVNDVQGRFPQLALLHDLVERNCESQQKQACLHAIETLFTSIAYLMDNPGSSRQMRLIWGRGNEVDSVFLDMCSARHAVALVVLAHYGVLMSLNAGLWHLRCWPAALLKHIESLLDEKWHEGLGWPTQVISAPAVSPSSIVPSPSLTTV</sequence>
<feature type="domain" description="Zn(2)-C6 fungal-type" evidence="2">
    <location>
        <begin position="14"/>
        <end position="44"/>
    </location>
</feature>
<comment type="caution">
    <text evidence="3">The sequence shown here is derived from an EMBL/GenBank/DDBJ whole genome shotgun (WGS) entry which is preliminary data.</text>
</comment>
<evidence type="ECO:0000313" key="4">
    <source>
        <dbReference type="Proteomes" id="UP001600888"/>
    </source>
</evidence>
<proteinExistence type="predicted"/>
<dbReference type="Gene3D" id="4.10.240.10">
    <property type="entry name" value="Zn(2)-C6 fungal-type DNA-binding domain"/>
    <property type="match status" value="1"/>
</dbReference>
<keyword evidence="1" id="KW-0539">Nucleus</keyword>
<dbReference type="InterPro" id="IPR053157">
    <property type="entry name" value="Sterol_Uptake_Regulator"/>
</dbReference>
<protein>
    <recommendedName>
        <fullName evidence="2">Zn(2)-C6 fungal-type domain-containing protein</fullName>
    </recommendedName>
</protein>
<dbReference type="InterPro" id="IPR036864">
    <property type="entry name" value="Zn2-C6_fun-type_DNA-bd_sf"/>
</dbReference>
<dbReference type="CDD" id="cd00067">
    <property type="entry name" value="GAL4"/>
    <property type="match status" value="1"/>
</dbReference>
<dbReference type="Pfam" id="PF00172">
    <property type="entry name" value="Zn_clus"/>
    <property type="match status" value="1"/>
</dbReference>
<evidence type="ECO:0000259" key="2">
    <source>
        <dbReference type="PROSITE" id="PS50048"/>
    </source>
</evidence>
<accession>A0ABR4FEZ2</accession>
<dbReference type="PROSITE" id="PS50048">
    <property type="entry name" value="ZN2_CY6_FUNGAL_2"/>
    <property type="match status" value="1"/>
</dbReference>
<dbReference type="SMART" id="SM00066">
    <property type="entry name" value="GAL4"/>
    <property type="match status" value="1"/>
</dbReference>
<dbReference type="SUPFAM" id="SSF57701">
    <property type="entry name" value="Zn2/Cys6 DNA-binding domain"/>
    <property type="match status" value="1"/>
</dbReference>
<evidence type="ECO:0000256" key="1">
    <source>
        <dbReference type="ARBA" id="ARBA00023242"/>
    </source>
</evidence>
<keyword evidence="4" id="KW-1185">Reference proteome</keyword>
<reference evidence="3 4" key="1">
    <citation type="submission" date="2024-03" db="EMBL/GenBank/DDBJ databases">
        <title>A high-quality draft genome sequence of Diaporthe vaccinii, a causative agent of upright dieback and viscid rot disease in cranberry plants.</title>
        <authorList>
            <person name="Sarrasin M."/>
            <person name="Lang B.F."/>
            <person name="Burger G."/>
        </authorList>
    </citation>
    <scope>NUCLEOTIDE SEQUENCE [LARGE SCALE GENOMIC DNA]</scope>
    <source>
        <strain evidence="3 4">IS7</strain>
    </source>
</reference>
<dbReference type="PANTHER" id="PTHR47784">
    <property type="entry name" value="STEROL UPTAKE CONTROL PROTEIN 2"/>
    <property type="match status" value="1"/>
</dbReference>
<dbReference type="PROSITE" id="PS00463">
    <property type="entry name" value="ZN2_CY6_FUNGAL_1"/>
    <property type="match status" value="1"/>
</dbReference>